<protein>
    <submittedName>
        <fullName evidence="2">Uncharacterized protein</fullName>
    </submittedName>
</protein>
<feature type="transmembrane region" description="Helical" evidence="1">
    <location>
        <begin position="72"/>
        <end position="97"/>
    </location>
</feature>
<evidence type="ECO:0000313" key="3">
    <source>
        <dbReference type="Proteomes" id="UP001491349"/>
    </source>
</evidence>
<keyword evidence="3" id="KW-1185">Reference proteome</keyword>
<dbReference type="Proteomes" id="UP001491349">
    <property type="component" value="Unassembled WGS sequence"/>
</dbReference>
<comment type="caution">
    <text evidence="2">The sequence shown here is derived from an EMBL/GenBank/DDBJ whole genome shotgun (WGS) entry which is preliminary data.</text>
</comment>
<evidence type="ECO:0000313" key="2">
    <source>
        <dbReference type="EMBL" id="MEK8181240.1"/>
    </source>
</evidence>
<proteinExistence type="predicted"/>
<dbReference type="RefSeq" id="WP_187661302.1">
    <property type="nucleotide sequence ID" value="NZ_JACTAB010000015.1"/>
</dbReference>
<sequence length="132" mass="15076">MKTYNLIKLFSVLAYFGIMLKGSMISIPFIFYLICNLLLAGNMYQIVTSVVAIFGLILLLKQANREITQKRFILEIVVLIMLAIPVIERLSSVSILLFDYPSFQIPLLLFVSLYLISIVMMIRTKVSQKNCC</sequence>
<gene>
    <name evidence="2" type="ORF">WMW71_12885</name>
</gene>
<keyword evidence="1" id="KW-1133">Transmembrane helix</keyword>
<dbReference type="EMBL" id="JBBPCB010000013">
    <property type="protein sequence ID" value="MEK8181240.1"/>
    <property type="molecule type" value="Genomic_DNA"/>
</dbReference>
<keyword evidence="1" id="KW-0472">Membrane</keyword>
<reference evidence="2 3" key="1">
    <citation type="submission" date="2024-04" db="EMBL/GenBank/DDBJ databases">
        <title>draft genome sequnece of Flavobacterium buctense JCM 30750.</title>
        <authorList>
            <person name="Kim D.-U."/>
        </authorList>
    </citation>
    <scope>NUCLEOTIDE SEQUENCE [LARGE SCALE GENOMIC DNA]</scope>
    <source>
        <strain evidence="2 3">JCM 30750</strain>
    </source>
</reference>
<feature type="transmembrane region" description="Helical" evidence="1">
    <location>
        <begin position="12"/>
        <end position="34"/>
    </location>
</feature>
<feature type="transmembrane region" description="Helical" evidence="1">
    <location>
        <begin position="40"/>
        <end position="60"/>
    </location>
</feature>
<evidence type="ECO:0000256" key="1">
    <source>
        <dbReference type="SAM" id="Phobius"/>
    </source>
</evidence>
<name>A0ABU9E3K5_9FLAO</name>
<feature type="transmembrane region" description="Helical" evidence="1">
    <location>
        <begin position="103"/>
        <end position="122"/>
    </location>
</feature>
<keyword evidence="1" id="KW-0812">Transmembrane</keyword>
<organism evidence="2 3">
    <name type="scientific">Flavobacterium buctense</name>
    <dbReference type="NCBI Taxonomy" id="1648146"/>
    <lineage>
        <taxon>Bacteria</taxon>
        <taxon>Pseudomonadati</taxon>
        <taxon>Bacteroidota</taxon>
        <taxon>Flavobacteriia</taxon>
        <taxon>Flavobacteriales</taxon>
        <taxon>Flavobacteriaceae</taxon>
        <taxon>Flavobacterium</taxon>
    </lineage>
</organism>
<accession>A0ABU9E3K5</accession>